<comment type="similarity">
    <text evidence="1">Belongs to the heat shock protein 90 family.</text>
</comment>
<gene>
    <name evidence="3" type="ORF">ASIM_LOCUS6772</name>
</gene>
<sequence>MAENSPYFEMFKSMNYEVLFAYDAADETVFLSLPQYRMKQLQSVDNWAKTECTDESSSQKLREAGYFLAQSSLALWKKEFGHLIFLMLVLKERH</sequence>
<dbReference type="EMBL" id="UYRR01015226">
    <property type="protein sequence ID" value="VDK27759.1"/>
    <property type="molecule type" value="Genomic_DNA"/>
</dbReference>
<organism evidence="3 4">
    <name type="scientific">Anisakis simplex</name>
    <name type="common">Herring worm</name>
    <dbReference type="NCBI Taxonomy" id="6269"/>
    <lineage>
        <taxon>Eukaryota</taxon>
        <taxon>Metazoa</taxon>
        <taxon>Ecdysozoa</taxon>
        <taxon>Nematoda</taxon>
        <taxon>Chromadorea</taxon>
        <taxon>Rhabditida</taxon>
        <taxon>Spirurina</taxon>
        <taxon>Ascaridomorpha</taxon>
        <taxon>Ascaridoidea</taxon>
        <taxon>Anisakidae</taxon>
        <taxon>Anisakis</taxon>
        <taxon>Anisakis simplex complex</taxon>
    </lineage>
</organism>
<proteinExistence type="inferred from homology"/>
<evidence type="ECO:0000256" key="2">
    <source>
        <dbReference type="ARBA" id="ARBA00023186"/>
    </source>
</evidence>
<dbReference type="GO" id="GO:0140662">
    <property type="term" value="F:ATP-dependent protein folding chaperone"/>
    <property type="evidence" value="ECO:0007669"/>
    <property type="project" value="InterPro"/>
</dbReference>
<reference evidence="3 4" key="1">
    <citation type="submission" date="2018-11" db="EMBL/GenBank/DDBJ databases">
        <authorList>
            <consortium name="Pathogen Informatics"/>
        </authorList>
    </citation>
    <scope>NUCLEOTIDE SEQUENCE [LARGE SCALE GENOMIC DNA]</scope>
</reference>
<accession>A0A3P6NW17</accession>
<evidence type="ECO:0000313" key="3">
    <source>
        <dbReference type="EMBL" id="VDK27759.1"/>
    </source>
</evidence>
<dbReference type="GO" id="GO:0016887">
    <property type="term" value="F:ATP hydrolysis activity"/>
    <property type="evidence" value="ECO:0007669"/>
    <property type="project" value="InterPro"/>
</dbReference>
<dbReference type="Proteomes" id="UP000267096">
    <property type="component" value="Unassembled WGS sequence"/>
</dbReference>
<evidence type="ECO:0000256" key="1">
    <source>
        <dbReference type="ARBA" id="ARBA00008239"/>
    </source>
</evidence>
<dbReference type="SUPFAM" id="SSF54211">
    <property type="entry name" value="Ribosomal protein S5 domain 2-like"/>
    <property type="match status" value="1"/>
</dbReference>
<dbReference type="GO" id="GO:0051082">
    <property type="term" value="F:unfolded protein binding"/>
    <property type="evidence" value="ECO:0007669"/>
    <property type="project" value="InterPro"/>
</dbReference>
<dbReference type="InterPro" id="IPR020568">
    <property type="entry name" value="Ribosomal_Su5_D2-typ_SF"/>
</dbReference>
<dbReference type="GO" id="GO:0005524">
    <property type="term" value="F:ATP binding"/>
    <property type="evidence" value="ECO:0007669"/>
    <property type="project" value="InterPro"/>
</dbReference>
<dbReference type="Pfam" id="PF00183">
    <property type="entry name" value="HSP90"/>
    <property type="match status" value="1"/>
</dbReference>
<keyword evidence="4" id="KW-1185">Reference proteome</keyword>
<evidence type="ECO:0000313" key="4">
    <source>
        <dbReference type="Proteomes" id="UP000267096"/>
    </source>
</evidence>
<keyword evidence="2" id="KW-0143">Chaperone</keyword>
<dbReference type="InterPro" id="IPR001404">
    <property type="entry name" value="Hsp90_fam"/>
</dbReference>
<name>A0A3P6NW17_ANISI</name>
<dbReference type="Gene3D" id="3.40.50.11260">
    <property type="match status" value="1"/>
</dbReference>
<dbReference type="AlphaFoldDB" id="A0A3P6NW17"/>
<protein>
    <submittedName>
        <fullName evidence="3">Uncharacterized protein</fullName>
    </submittedName>
</protein>